<name>A0A1I1AZY7_9BACT</name>
<dbReference type="OrthoDB" id="7172093at2"/>
<dbReference type="InterPro" id="IPR000073">
    <property type="entry name" value="AB_hydrolase_1"/>
</dbReference>
<sequence>MKKSLILYLLFFGFISFSYSQNSFDVKVSGSGPTIILIPGLASSGEVWDETVLALSKTNECHVLTLPGFAGQLATDLNAGFLPKMKTEIASYIEIMNRPVLVIGHSLGGFLSLQLANEYPELISKAVIVDSYPFYSAAMNPTATVEMMKPMAKQITSTLVNSSQEEFNKQQAASMPIMTATKTRIPQLEDWSVKSDRATIGQAIYELMTTDYRTNLSELKTPILVLGAWYSGKDYGMTAESVSASFGQQYQLAENVQIEMAPTAHHFIMWDNPEWFMTQIQNFVK</sequence>
<dbReference type="Gene3D" id="3.40.50.1820">
    <property type="entry name" value="alpha/beta hydrolase"/>
    <property type="match status" value="1"/>
</dbReference>
<proteinExistence type="predicted"/>
<dbReference type="AlphaFoldDB" id="A0A1I1AZY7"/>
<dbReference type="SUPFAM" id="SSF53474">
    <property type="entry name" value="alpha/beta-Hydrolases"/>
    <property type="match status" value="1"/>
</dbReference>
<dbReference type="GO" id="GO:0016020">
    <property type="term" value="C:membrane"/>
    <property type="evidence" value="ECO:0007669"/>
    <property type="project" value="TreeGrafter"/>
</dbReference>
<dbReference type="PANTHER" id="PTHR43798">
    <property type="entry name" value="MONOACYLGLYCEROL LIPASE"/>
    <property type="match status" value="1"/>
</dbReference>
<keyword evidence="3" id="KW-1185">Reference proteome</keyword>
<organism evidence="2 3">
    <name type="scientific">Algoriphagus aquimarinus</name>
    <dbReference type="NCBI Taxonomy" id="237018"/>
    <lineage>
        <taxon>Bacteria</taxon>
        <taxon>Pseudomonadati</taxon>
        <taxon>Bacteroidota</taxon>
        <taxon>Cytophagia</taxon>
        <taxon>Cytophagales</taxon>
        <taxon>Cyclobacteriaceae</taxon>
        <taxon>Algoriphagus</taxon>
    </lineage>
</organism>
<protein>
    <submittedName>
        <fullName evidence="2">Pimeloyl-ACP methyl ester carboxylesterase</fullName>
    </submittedName>
</protein>
<evidence type="ECO:0000313" key="2">
    <source>
        <dbReference type="EMBL" id="SFB41988.1"/>
    </source>
</evidence>
<dbReference type="InterPro" id="IPR029058">
    <property type="entry name" value="AB_hydrolase_fold"/>
</dbReference>
<feature type="domain" description="AB hydrolase-1" evidence="1">
    <location>
        <begin position="35"/>
        <end position="276"/>
    </location>
</feature>
<dbReference type="EMBL" id="FOKK01000009">
    <property type="protein sequence ID" value="SFB41988.1"/>
    <property type="molecule type" value="Genomic_DNA"/>
</dbReference>
<evidence type="ECO:0000313" key="3">
    <source>
        <dbReference type="Proteomes" id="UP000198790"/>
    </source>
</evidence>
<evidence type="ECO:0000259" key="1">
    <source>
        <dbReference type="Pfam" id="PF12697"/>
    </source>
</evidence>
<dbReference type="RefSeq" id="WP_092898248.1">
    <property type="nucleotide sequence ID" value="NZ_FOKK01000009.1"/>
</dbReference>
<dbReference type="Pfam" id="PF12697">
    <property type="entry name" value="Abhydrolase_6"/>
    <property type="match status" value="1"/>
</dbReference>
<gene>
    <name evidence="2" type="ORF">SAMN04489723_109165</name>
</gene>
<dbReference type="STRING" id="237018.SAMN04489723_109165"/>
<dbReference type="InterPro" id="IPR050266">
    <property type="entry name" value="AB_hydrolase_sf"/>
</dbReference>
<accession>A0A1I1AZY7</accession>
<reference evidence="2 3" key="1">
    <citation type="submission" date="2016-10" db="EMBL/GenBank/DDBJ databases">
        <authorList>
            <person name="de Groot N.N."/>
        </authorList>
    </citation>
    <scope>NUCLEOTIDE SEQUENCE [LARGE SCALE GENOMIC DNA]</scope>
    <source>
        <strain evidence="2 3">DSM 23399</strain>
    </source>
</reference>
<dbReference type="PANTHER" id="PTHR43798:SF33">
    <property type="entry name" value="HYDROLASE, PUTATIVE (AFU_ORTHOLOGUE AFUA_2G14860)-RELATED"/>
    <property type="match status" value="1"/>
</dbReference>
<dbReference type="Proteomes" id="UP000198790">
    <property type="component" value="Unassembled WGS sequence"/>
</dbReference>